<evidence type="ECO:0000313" key="2">
    <source>
        <dbReference type="EMBL" id="MBO2449240.1"/>
    </source>
</evidence>
<protein>
    <submittedName>
        <fullName evidence="2">MOSC domain-containing protein</fullName>
    </submittedName>
</protein>
<keyword evidence="3" id="KW-1185">Reference proteome</keyword>
<gene>
    <name evidence="2" type="ORF">J4573_19200</name>
</gene>
<dbReference type="PANTHER" id="PTHR14237">
    <property type="entry name" value="MOLYBDOPTERIN COFACTOR SULFURASE MOSC"/>
    <property type="match status" value="1"/>
</dbReference>
<dbReference type="EMBL" id="JAGEOJ010000007">
    <property type="protein sequence ID" value="MBO2449240.1"/>
    <property type="molecule type" value="Genomic_DNA"/>
</dbReference>
<dbReference type="SUPFAM" id="SSF50800">
    <property type="entry name" value="PK beta-barrel domain-like"/>
    <property type="match status" value="1"/>
</dbReference>
<dbReference type="GO" id="GO:0003824">
    <property type="term" value="F:catalytic activity"/>
    <property type="evidence" value="ECO:0007669"/>
    <property type="project" value="InterPro"/>
</dbReference>
<dbReference type="PANTHER" id="PTHR14237:SF19">
    <property type="entry name" value="MITOCHONDRIAL AMIDOXIME REDUCING COMPONENT 1"/>
    <property type="match status" value="1"/>
</dbReference>
<dbReference type="Pfam" id="PF03476">
    <property type="entry name" value="MOSC_N"/>
    <property type="match status" value="1"/>
</dbReference>
<accession>A0A939PAY6</accession>
<dbReference type="SUPFAM" id="SSF141673">
    <property type="entry name" value="MOSC N-terminal domain-like"/>
    <property type="match status" value="1"/>
</dbReference>
<dbReference type="RefSeq" id="WP_208257109.1">
    <property type="nucleotide sequence ID" value="NZ_JAGEOJ010000007.1"/>
</dbReference>
<dbReference type="GO" id="GO:0030170">
    <property type="term" value="F:pyridoxal phosphate binding"/>
    <property type="evidence" value="ECO:0007669"/>
    <property type="project" value="InterPro"/>
</dbReference>
<name>A0A939PAY6_9ACTN</name>
<dbReference type="PROSITE" id="PS51340">
    <property type="entry name" value="MOSC"/>
    <property type="match status" value="1"/>
</dbReference>
<sequence length="267" mass="29157">MGVLTELNVYPLKSGGGTPLRSAELGATGLPFDREFMLTNAEGRFLSQREYARMALLRPVYDGEILTVDVADPALAFSTLVHKAVDNGPVRDVTVHRSECQGVDQGDEAADWFSALLNADVRLMRFTGHRPTSRGGGEVAFADGYPLLVISEESLADLNARLAERDADPLPMNRFRPNLVLSGLGAYAEDAVRRLRIGGAEIEMVKPCARCVITTTDQDTGERGREPLRTLATYRMIDRGLRFGHNAVPRVLGTLMVGDTVEILEEA</sequence>
<evidence type="ECO:0000259" key="1">
    <source>
        <dbReference type="PROSITE" id="PS51340"/>
    </source>
</evidence>
<comment type="caution">
    <text evidence="2">The sequence shown here is derived from an EMBL/GenBank/DDBJ whole genome shotgun (WGS) entry which is preliminary data.</text>
</comment>
<dbReference type="Gene3D" id="2.40.33.20">
    <property type="entry name" value="PK beta-barrel domain-like"/>
    <property type="match status" value="1"/>
</dbReference>
<proteinExistence type="predicted"/>
<feature type="domain" description="MOSC" evidence="1">
    <location>
        <begin position="121"/>
        <end position="264"/>
    </location>
</feature>
<dbReference type="InterPro" id="IPR005302">
    <property type="entry name" value="MoCF_Sase_C"/>
</dbReference>
<dbReference type="GO" id="GO:0030151">
    <property type="term" value="F:molybdenum ion binding"/>
    <property type="evidence" value="ECO:0007669"/>
    <property type="project" value="InterPro"/>
</dbReference>
<dbReference type="Pfam" id="PF03473">
    <property type="entry name" value="MOSC"/>
    <property type="match status" value="1"/>
</dbReference>
<dbReference type="InterPro" id="IPR011037">
    <property type="entry name" value="Pyrv_Knase-like_insert_dom_sf"/>
</dbReference>
<organism evidence="2 3">
    <name type="scientific">Actinomadura barringtoniae</name>
    <dbReference type="NCBI Taxonomy" id="1427535"/>
    <lineage>
        <taxon>Bacteria</taxon>
        <taxon>Bacillati</taxon>
        <taxon>Actinomycetota</taxon>
        <taxon>Actinomycetes</taxon>
        <taxon>Streptosporangiales</taxon>
        <taxon>Thermomonosporaceae</taxon>
        <taxon>Actinomadura</taxon>
    </lineage>
</organism>
<dbReference type="InterPro" id="IPR005303">
    <property type="entry name" value="MOCOS_middle"/>
</dbReference>
<dbReference type="Proteomes" id="UP000669179">
    <property type="component" value="Unassembled WGS sequence"/>
</dbReference>
<reference evidence="2" key="1">
    <citation type="submission" date="2021-03" db="EMBL/GenBank/DDBJ databases">
        <authorList>
            <person name="Kanchanasin P."/>
            <person name="Saeng-In P."/>
            <person name="Phongsopitanun W."/>
            <person name="Yuki M."/>
            <person name="Kudo T."/>
            <person name="Ohkuma M."/>
            <person name="Tanasupawat S."/>
        </authorList>
    </citation>
    <scope>NUCLEOTIDE SEQUENCE</scope>
    <source>
        <strain evidence="2">GKU 128</strain>
    </source>
</reference>
<evidence type="ECO:0000313" key="3">
    <source>
        <dbReference type="Proteomes" id="UP000669179"/>
    </source>
</evidence>
<dbReference type="AlphaFoldDB" id="A0A939PAY6"/>